<dbReference type="SUPFAM" id="SSF49503">
    <property type="entry name" value="Cupredoxins"/>
    <property type="match status" value="1"/>
</dbReference>
<keyword evidence="2" id="KW-0732">Signal</keyword>
<proteinExistence type="predicted"/>
<organism evidence="3 4">
    <name type="scientific">Candidatus Neomicrothrix subdominans</name>
    <dbReference type="NCBI Taxonomy" id="2954438"/>
    <lineage>
        <taxon>Bacteria</taxon>
        <taxon>Bacillati</taxon>
        <taxon>Actinomycetota</taxon>
        <taxon>Acidimicrobiia</taxon>
        <taxon>Acidimicrobiales</taxon>
        <taxon>Microthrixaceae</taxon>
        <taxon>Candidatus Neomicrothrix</taxon>
    </lineage>
</organism>
<comment type="caution">
    <text evidence="3">The sequence shown here is derived from an EMBL/GenBank/DDBJ whole genome shotgun (WGS) entry which is preliminary data.</text>
</comment>
<evidence type="ECO:0000313" key="4">
    <source>
        <dbReference type="Proteomes" id="UP000727993"/>
    </source>
</evidence>
<name>A0A936NG45_9ACTN</name>
<dbReference type="EMBL" id="JADJZA010000010">
    <property type="protein sequence ID" value="MBK9298763.1"/>
    <property type="molecule type" value="Genomic_DNA"/>
</dbReference>
<reference evidence="3 4" key="1">
    <citation type="submission" date="2020-10" db="EMBL/GenBank/DDBJ databases">
        <title>Connecting structure to function with the recovery of over 1000 high-quality activated sludge metagenome-assembled genomes encoding full-length rRNA genes using long-read sequencing.</title>
        <authorList>
            <person name="Singleton C.M."/>
            <person name="Petriglieri F."/>
            <person name="Kristensen J.M."/>
            <person name="Kirkegaard R.H."/>
            <person name="Michaelsen T.Y."/>
            <person name="Andersen M.H."/>
            <person name="Karst S.M."/>
            <person name="Dueholm M.S."/>
            <person name="Nielsen P.H."/>
            <person name="Albertsen M."/>
        </authorList>
    </citation>
    <scope>NUCLEOTIDE SEQUENCE [LARGE SCALE GENOMIC DNA]</scope>
    <source>
        <strain evidence="3">Lyne_18-Q3-R50-59_MAXAC.006</strain>
    </source>
</reference>
<dbReference type="InterPro" id="IPR008972">
    <property type="entry name" value="Cupredoxin"/>
</dbReference>
<feature type="region of interest" description="Disordered" evidence="1">
    <location>
        <begin position="33"/>
        <end position="61"/>
    </location>
</feature>
<feature type="compositionally biased region" description="Low complexity" evidence="1">
    <location>
        <begin position="44"/>
        <end position="54"/>
    </location>
</feature>
<evidence type="ECO:0000313" key="3">
    <source>
        <dbReference type="EMBL" id="MBK9298763.1"/>
    </source>
</evidence>
<evidence type="ECO:0000256" key="2">
    <source>
        <dbReference type="SAM" id="SignalP"/>
    </source>
</evidence>
<dbReference type="Gene3D" id="2.60.40.420">
    <property type="entry name" value="Cupredoxins - blue copper proteins"/>
    <property type="match status" value="1"/>
</dbReference>
<sequence length="314" mass="32317">MNQPTSTTPRRRLRRGSAIAASFATVLALAGCSSSSKSDESKDTTATTAASADSGGAPIDNALTITTPDMEYDVSGSLRPGVGAITMDNTDDVTHMLAFAQVKDGVTTDQVTAALDKSEEEAGKLFVDSGPEGPAPLGTPALVGPGQRSTVTALDLKPGTYAMICFLTDDQGEPHWKMGMVKEVEISGDTATEKPESDGTITLNDDAITMPDDFNGSGTFLVTNTGKNPHAFSVAKLDAGTSLATFAGAVGQTEQAGKSIDVDGGVLAGGVDALLPGQSAYLTLDLEPGHYGYISPEDMNSPELPPQHGEFDVG</sequence>
<feature type="signal peptide" evidence="2">
    <location>
        <begin position="1"/>
        <end position="30"/>
    </location>
</feature>
<feature type="chain" id="PRO_5038505483" evidence="2">
    <location>
        <begin position="31"/>
        <end position="314"/>
    </location>
</feature>
<accession>A0A936NG45</accession>
<dbReference type="Proteomes" id="UP000727993">
    <property type="component" value="Unassembled WGS sequence"/>
</dbReference>
<gene>
    <name evidence="3" type="ORF">IPN02_18425</name>
</gene>
<protein>
    <submittedName>
        <fullName evidence="3">Uncharacterized protein</fullName>
    </submittedName>
</protein>
<feature type="region of interest" description="Disordered" evidence="1">
    <location>
        <begin position="294"/>
        <end position="314"/>
    </location>
</feature>
<dbReference type="AlphaFoldDB" id="A0A936NG45"/>
<evidence type="ECO:0000256" key="1">
    <source>
        <dbReference type="SAM" id="MobiDB-lite"/>
    </source>
</evidence>